<feature type="compositionally biased region" description="Low complexity" evidence="3">
    <location>
        <begin position="485"/>
        <end position="504"/>
    </location>
</feature>
<dbReference type="InterPro" id="IPR013783">
    <property type="entry name" value="Ig-like_fold"/>
</dbReference>
<feature type="compositionally biased region" description="Pro residues" evidence="3">
    <location>
        <begin position="150"/>
        <end position="184"/>
    </location>
</feature>
<proteinExistence type="predicted"/>
<sequence length="728" mass="72448">MSCVSQPSPLAAALAQAQALRAAGDLTTARELLEDALDAARPMLGDDHPELLGGQHVLATLHREADDPAAARRVLEEALAAGELHLGEAHPLMLALSFDLGTVAEELGNRHEARRNFNRVATFGPTAFGEDHHMVRTAASYLASTGGEIPPLPPMQPTVAPPPPGARQPGPPFSTGQPPLPPAGSPFAAPQPFGTQPAVPPGQPSVAGQAGPPPFPSPSQPFGSNQPGTPPGQPPAPGHAGPPPFPPPSQPFGSGQPAGPPGQPPAQPFAAGQAGPAPFPPTTQPFETRQLAGPPGQAPGSGQPGPPHAAPFGNGQPAGSPGQPPSSVPPGPTHAQTFGDGQPSGAGQVGPLPIPSTAEPFGTGHLGTPPWQASGSGQVGVELGRPDGPPGVWPPASPTAGDNVAQPTSADSHGFAARAHHGQEVAPGVFAPARNGAEGGDAAARAAIDAPTQALPTQPQRQTGRTLADAGSPVAPGQNAPMWDGGAPPRSGAPGSAVAPGQPGDAAGWGGTSGQPGASWGGGAADGAWGRELEPARERMPQAFGPRPEPAASPATAVEVAPVSLHGPMAAAAARERARGRSATVAAFVAAAAAVVAALLVVFVVLRRETEPPRVGAVPEVSAGAPIPTGPALGGAPPTDLAVRADGDALLLTWTDPTAGTVPFIVAAGRAGTQLRAMATIEPGATRYLANGLSSRYDYCFTVVAVYSSDQYAASGQVCTTRTTKSPE</sequence>
<dbReference type="Proteomes" id="UP000624325">
    <property type="component" value="Unassembled WGS sequence"/>
</dbReference>
<feature type="compositionally biased region" description="Pro residues" evidence="3">
    <location>
        <begin position="228"/>
        <end position="250"/>
    </location>
</feature>
<protein>
    <recommendedName>
        <fullName evidence="5">Fibronectin type-III domain-containing protein</fullName>
    </recommendedName>
</protein>
<evidence type="ECO:0000313" key="6">
    <source>
        <dbReference type="EMBL" id="GIF61656.1"/>
    </source>
</evidence>
<keyword evidence="4" id="KW-1133">Transmembrane helix</keyword>
<comment type="caution">
    <text evidence="6">The sequence shown here is derived from an EMBL/GenBank/DDBJ whole genome shotgun (WGS) entry which is preliminary data.</text>
</comment>
<dbReference type="InterPro" id="IPR036116">
    <property type="entry name" value="FN3_sf"/>
</dbReference>
<feature type="compositionally biased region" description="Pro residues" evidence="3">
    <location>
        <begin position="322"/>
        <end position="332"/>
    </location>
</feature>
<evidence type="ECO:0000256" key="4">
    <source>
        <dbReference type="SAM" id="Phobius"/>
    </source>
</evidence>
<keyword evidence="1" id="KW-0378">Hydrolase</keyword>
<evidence type="ECO:0000313" key="7">
    <source>
        <dbReference type="Proteomes" id="UP000624325"/>
    </source>
</evidence>
<feature type="compositionally biased region" description="Low complexity" evidence="3">
    <location>
        <begin position="292"/>
        <end position="301"/>
    </location>
</feature>
<keyword evidence="4" id="KW-0812">Transmembrane</keyword>
<keyword evidence="2" id="KW-0119">Carbohydrate metabolism</keyword>
<dbReference type="Pfam" id="PF13424">
    <property type="entry name" value="TPR_12"/>
    <property type="match status" value="1"/>
</dbReference>
<reference evidence="6 7" key="1">
    <citation type="submission" date="2021-01" db="EMBL/GenBank/DDBJ databases">
        <title>Whole genome shotgun sequence of Asanoa iriomotensis NBRC 100142.</title>
        <authorList>
            <person name="Komaki H."/>
            <person name="Tamura T."/>
        </authorList>
    </citation>
    <scope>NUCLEOTIDE SEQUENCE [LARGE SCALE GENOMIC DNA]</scope>
    <source>
        <strain evidence="6 7">NBRC 100142</strain>
    </source>
</reference>
<keyword evidence="2" id="KW-0624">Polysaccharide degradation</keyword>
<accession>A0ABQ4CFV6</accession>
<keyword evidence="4" id="KW-0472">Membrane</keyword>
<evidence type="ECO:0000256" key="2">
    <source>
        <dbReference type="ARBA" id="ARBA00023326"/>
    </source>
</evidence>
<feature type="domain" description="Fibronectin type-III" evidence="5">
    <location>
        <begin position="637"/>
        <end position="727"/>
    </location>
</feature>
<evidence type="ECO:0000256" key="1">
    <source>
        <dbReference type="ARBA" id="ARBA00023295"/>
    </source>
</evidence>
<dbReference type="SUPFAM" id="SSF49265">
    <property type="entry name" value="Fibronectin type III"/>
    <property type="match status" value="1"/>
</dbReference>
<dbReference type="Gene3D" id="1.25.40.10">
    <property type="entry name" value="Tetratricopeptide repeat domain"/>
    <property type="match status" value="1"/>
</dbReference>
<gene>
    <name evidence="6" type="ORF">Air01nite_77510</name>
</gene>
<feature type="compositionally biased region" description="Pro residues" evidence="3">
    <location>
        <begin position="387"/>
        <end position="397"/>
    </location>
</feature>
<feature type="transmembrane region" description="Helical" evidence="4">
    <location>
        <begin position="585"/>
        <end position="606"/>
    </location>
</feature>
<feature type="region of interest" description="Disordered" evidence="3">
    <location>
        <begin position="145"/>
        <end position="415"/>
    </location>
</feature>
<organism evidence="6 7">
    <name type="scientific">Asanoa iriomotensis</name>
    <dbReference type="NCBI Taxonomy" id="234613"/>
    <lineage>
        <taxon>Bacteria</taxon>
        <taxon>Bacillati</taxon>
        <taxon>Actinomycetota</taxon>
        <taxon>Actinomycetes</taxon>
        <taxon>Micromonosporales</taxon>
        <taxon>Micromonosporaceae</taxon>
        <taxon>Asanoa</taxon>
    </lineage>
</organism>
<feature type="compositionally biased region" description="Polar residues" evidence="3">
    <location>
        <begin position="454"/>
        <end position="465"/>
    </location>
</feature>
<dbReference type="PROSITE" id="PS50853">
    <property type="entry name" value="FN3"/>
    <property type="match status" value="1"/>
</dbReference>
<feature type="compositionally biased region" description="Gly residues" evidence="3">
    <location>
        <begin position="507"/>
        <end position="525"/>
    </location>
</feature>
<name>A0ABQ4CFV6_9ACTN</name>
<feature type="compositionally biased region" description="Low complexity" evidence="3">
    <location>
        <begin position="310"/>
        <end position="321"/>
    </location>
</feature>
<keyword evidence="7" id="KW-1185">Reference proteome</keyword>
<feature type="compositionally biased region" description="Pro residues" evidence="3">
    <location>
        <begin position="258"/>
        <end position="267"/>
    </location>
</feature>
<dbReference type="EMBL" id="BONC01000119">
    <property type="protein sequence ID" value="GIF61656.1"/>
    <property type="molecule type" value="Genomic_DNA"/>
</dbReference>
<dbReference type="Gene3D" id="2.60.40.10">
    <property type="entry name" value="Immunoglobulins"/>
    <property type="match status" value="1"/>
</dbReference>
<evidence type="ECO:0000256" key="3">
    <source>
        <dbReference type="SAM" id="MobiDB-lite"/>
    </source>
</evidence>
<dbReference type="SUPFAM" id="SSF48452">
    <property type="entry name" value="TPR-like"/>
    <property type="match status" value="1"/>
</dbReference>
<evidence type="ECO:0000259" key="5">
    <source>
        <dbReference type="PROSITE" id="PS50853"/>
    </source>
</evidence>
<dbReference type="InterPro" id="IPR011990">
    <property type="entry name" value="TPR-like_helical_dom_sf"/>
</dbReference>
<dbReference type="InterPro" id="IPR003961">
    <property type="entry name" value="FN3_dom"/>
</dbReference>
<keyword evidence="1" id="KW-0326">Glycosidase</keyword>
<feature type="region of interest" description="Disordered" evidence="3">
    <location>
        <begin position="452"/>
        <end position="528"/>
    </location>
</feature>